<dbReference type="AlphaFoldDB" id="A0A1I5CPX0"/>
<sequence>MRLAGGNKWSFRCDRRDELTNIGYKEKGLCFTLPFVDAMANSFLWLILDALRGTKDTDEIRGQHSRGRIKGVHQCAVERREHSCRTMPLFSY</sequence>
<gene>
    <name evidence="1" type="ORF">SAMN05216386_2082</name>
</gene>
<accession>A0A1I5CPX0</accession>
<evidence type="ECO:0000313" key="1">
    <source>
        <dbReference type="EMBL" id="SFN88691.1"/>
    </source>
</evidence>
<organism evidence="1 2">
    <name type="scientific">Nitrosospira briensis</name>
    <dbReference type="NCBI Taxonomy" id="35799"/>
    <lineage>
        <taxon>Bacteria</taxon>
        <taxon>Pseudomonadati</taxon>
        <taxon>Pseudomonadota</taxon>
        <taxon>Betaproteobacteria</taxon>
        <taxon>Nitrosomonadales</taxon>
        <taxon>Nitrosomonadaceae</taxon>
        <taxon>Nitrosospira</taxon>
    </lineage>
</organism>
<name>A0A1I5CPX0_9PROT</name>
<dbReference type="Proteomes" id="UP000183107">
    <property type="component" value="Unassembled WGS sequence"/>
</dbReference>
<dbReference type="EMBL" id="FOVJ01000004">
    <property type="protein sequence ID" value="SFN88691.1"/>
    <property type="molecule type" value="Genomic_DNA"/>
</dbReference>
<protein>
    <submittedName>
        <fullName evidence="1">Uncharacterized protein</fullName>
    </submittedName>
</protein>
<proteinExistence type="predicted"/>
<reference evidence="2" key="1">
    <citation type="submission" date="2016-10" db="EMBL/GenBank/DDBJ databases">
        <authorList>
            <person name="Varghese N."/>
        </authorList>
    </citation>
    <scope>NUCLEOTIDE SEQUENCE [LARGE SCALE GENOMIC DNA]</scope>
    <source>
        <strain evidence="2">Nsp8</strain>
    </source>
</reference>
<keyword evidence="2" id="KW-1185">Reference proteome</keyword>
<evidence type="ECO:0000313" key="2">
    <source>
        <dbReference type="Proteomes" id="UP000183107"/>
    </source>
</evidence>